<dbReference type="GO" id="GO:0005737">
    <property type="term" value="C:cytoplasm"/>
    <property type="evidence" value="ECO:0007669"/>
    <property type="project" value="UniProtKB-ARBA"/>
</dbReference>
<evidence type="ECO:0000313" key="5">
    <source>
        <dbReference type="Proteomes" id="UP000009047"/>
    </source>
</evidence>
<dbReference type="HAMAP" id="MF_00385">
    <property type="entry name" value="Ribosomal_bS16"/>
    <property type="match status" value="1"/>
</dbReference>
<evidence type="ECO:0000256" key="2">
    <source>
        <dbReference type="ARBA" id="ARBA00023274"/>
    </source>
</evidence>
<dbReference type="Pfam" id="PF00886">
    <property type="entry name" value="Ribosomal_S16"/>
    <property type="match status" value="1"/>
</dbReference>
<name>E1QLT6_DESB2</name>
<evidence type="ECO:0000256" key="1">
    <source>
        <dbReference type="ARBA" id="ARBA00022980"/>
    </source>
</evidence>
<dbReference type="STRING" id="644282.Deba_3168"/>
<dbReference type="eggNOG" id="COG0228">
    <property type="taxonomic scope" value="Bacteria"/>
</dbReference>
<dbReference type="PANTHER" id="PTHR12919">
    <property type="entry name" value="30S RIBOSOMAL PROTEIN S16"/>
    <property type="match status" value="1"/>
</dbReference>
<sequence length="85" mass="9085">MAVKIRLTRMGAKRKPIYRIVAADSQGKRDGRFLEIVGTYDPNQNPAAVNVKADVLGKWLASGAQCTDTVASLLKARGLLSAAAE</sequence>
<proteinExistence type="inferred from homology"/>
<reference evidence="4 5" key="1">
    <citation type="journal article" date="2010" name="Stand. Genomic Sci.">
        <title>Complete genome sequence of Desulfarculus baarsii type strain (2st14).</title>
        <authorList>
            <person name="Sun H."/>
            <person name="Spring S."/>
            <person name="Lapidus A."/>
            <person name="Davenport K."/>
            <person name="Del Rio T.G."/>
            <person name="Tice H."/>
            <person name="Nolan M."/>
            <person name="Copeland A."/>
            <person name="Cheng J.F."/>
            <person name="Lucas S."/>
            <person name="Tapia R."/>
            <person name="Goodwin L."/>
            <person name="Pitluck S."/>
            <person name="Ivanova N."/>
            <person name="Pagani I."/>
            <person name="Mavromatis K."/>
            <person name="Ovchinnikova G."/>
            <person name="Pati A."/>
            <person name="Chen A."/>
            <person name="Palaniappan K."/>
            <person name="Hauser L."/>
            <person name="Chang Y.J."/>
            <person name="Jeffries C.D."/>
            <person name="Detter J.C."/>
            <person name="Han C."/>
            <person name="Rohde M."/>
            <person name="Brambilla E."/>
            <person name="Goker M."/>
            <person name="Woyke T."/>
            <person name="Bristow J."/>
            <person name="Eisen J.A."/>
            <person name="Markowitz V."/>
            <person name="Hugenholtz P."/>
            <person name="Kyrpides N.C."/>
            <person name="Klenk H.P."/>
            <person name="Land M."/>
        </authorList>
    </citation>
    <scope>NUCLEOTIDE SEQUENCE [LARGE SCALE GENOMIC DNA]</scope>
    <source>
        <strain evidence="5">ATCC 33931 / DSM 2075 / LMG 7858 / VKM B-1802 / 2st14</strain>
    </source>
</reference>
<dbReference type="SUPFAM" id="SSF54565">
    <property type="entry name" value="Ribosomal protein S16"/>
    <property type="match status" value="1"/>
</dbReference>
<comment type="similarity">
    <text evidence="3">Belongs to the bacterial ribosomal protein bS16 family.</text>
</comment>
<dbReference type="Gene3D" id="3.30.1320.10">
    <property type="match status" value="1"/>
</dbReference>
<dbReference type="AlphaFoldDB" id="E1QLT6"/>
<dbReference type="PROSITE" id="PS00732">
    <property type="entry name" value="RIBOSOMAL_S16"/>
    <property type="match status" value="1"/>
</dbReference>
<dbReference type="InterPro" id="IPR000307">
    <property type="entry name" value="Ribosomal_bS16"/>
</dbReference>
<keyword evidence="1 3" id="KW-0689">Ribosomal protein</keyword>
<evidence type="ECO:0000313" key="4">
    <source>
        <dbReference type="EMBL" id="ADK86521.1"/>
    </source>
</evidence>
<dbReference type="OrthoDB" id="9807878at2"/>
<accession>E1QLT6</accession>
<dbReference type="RefSeq" id="WP_013259957.1">
    <property type="nucleotide sequence ID" value="NC_014365.1"/>
</dbReference>
<organism evidence="4 5">
    <name type="scientific">Desulfarculus baarsii (strain ATCC 33931 / DSM 2075 / LMG 7858 / VKM B-1802 / 2st14)</name>
    <dbReference type="NCBI Taxonomy" id="644282"/>
    <lineage>
        <taxon>Bacteria</taxon>
        <taxon>Pseudomonadati</taxon>
        <taxon>Thermodesulfobacteriota</taxon>
        <taxon>Desulfarculia</taxon>
        <taxon>Desulfarculales</taxon>
        <taxon>Desulfarculaceae</taxon>
        <taxon>Desulfarculus</taxon>
    </lineage>
</organism>
<dbReference type="GO" id="GO:0015935">
    <property type="term" value="C:small ribosomal subunit"/>
    <property type="evidence" value="ECO:0007669"/>
    <property type="project" value="TreeGrafter"/>
</dbReference>
<dbReference type="InterPro" id="IPR023803">
    <property type="entry name" value="Ribosomal_bS16_dom_sf"/>
</dbReference>
<keyword evidence="2 3" id="KW-0687">Ribonucleoprotein</keyword>
<evidence type="ECO:0000256" key="3">
    <source>
        <dbReference type="HAMAP-Rule" id="MF_00385"/>
    </source>
</evidence>
<dbReference type="NCBIfam" id="TIGR00002">
    <property type="entry name" value="S16"/>
    <property type="match status" value="1"/>
</dbReference>
<dbReference type="Proteomes" id="UP000009047">
    <property type="component" value="Chromosome"/>
</dbReference>
<dbReference type="EMBL" id="CP002085">
    <property type="protein sequence ID" value="ADK86521.1"/>
    <property type="molecule type" value="Genomic_DNA"/>
</dbReference>
<dbReference type="PANTHER" id="PTHR12919:SF20">
    <property type="entry name" value="SMALL RIBOSOMAL SUBUNIT PROTEIN BS16M"/>
    <property type="match status" value="1"/>
</dbReference>
<dbReference type="KEGG" id="dbr:Deba_3168"/>
<dbReference type="InterPro" id="IPR020592">
    <property type="entry name" value="Ribosomal_bS16_CS"/>
</dbReference>
<dbReference type="GO" id="GO:0003735">
    <property type="term" value="F:structural constituent of ribosome"/>
    <property type="evidence" value="ECO:0007669"/>
    <property type="project" value="InterPro"/>
</dbReference>
<gene>
    <name evidence="3" type="primary">rpsP</name>
    <name evidence="4" type="ordered locus">Deba_3168</name>
</gene>
<dbReference type="HOGENOM" id="CLU_100590_5_0_7"/>
<protein>
    <recommendedName>
        <fullName evidence="3">Small ribosomal subunit protein bS16</fullName>
    </recommendedName>
</protein>
<keyword evidence="5" id="KW-1185">Reference proteome</keyword>
<dbReference type="GO" id="GO:0006412">
    <property type="term" value="P:translation"/>
    <property type="evidence" value="ECO:0007669"/>
    <property type="project" value="UniProtKB-UniRule"/>
</dbReference>